<keyword evidence="4" id="KW-1185">Reference proteome</keyword>
<dbReference type="PROSITE" id="PS51299">
    <property type="entry name" value="HTH_APSES"/>
    <property type="match status" value="1"/>
</dbReference>
<gene>
    <name evidence="3" type="ORF">Cpir12675_002590</name>
</gene>
<name>A0ABR3Z8G3_9PEZI</name>
<dbReference type="Gene3D" id="3.10.260.10">
    <property type="entry name" value="Transcription regulator HTH, APSES-type DNA-binding domain"/>
    <property type="match status" value="1"/>
</dbReference>
<proteinExistence type="predicted"/>
<dbReference type="EMBL" id="JAWDJO010000052">
    <property type="protein sequence ID" value="KAL1896941.1"/>
    <property type="molecule type" value="Genomic_DNA"/>
</dbReference>
<feature type="domain" description="HTH APSES-type" evidence="2">
    <location>
        <begin position="216"/>
        <end position="327"/>
    </location>
</feature>
<evidence type="ECO:0000259" key="2">
    <source>
        <dbReference type="PROSITE" id="PS51299"/>
    </source>
</evidence>
<accession>A0ABR3Z8G3</accession>
<feature type="compositionally biased region" description="Basic and acidic residues" evidence="1">
    <location>
        <begin position="393"/>
        <end position="402"/>
    </location>
</feature>
<feature type="region of interest" description="Disordered" evidence="1">
    <location>
        <begin position="153"/>
        <end position="173"/>
    </location>
</feature>
<feature type="compositionally biased region" description="Polar residues" evidence="1">
    <location>
        <begin position="362"/>
        <end position="373"/>
    </location>
</feature>
<feature type="compositionally biased region" description="Polar residues" evidence="1">
    <location>
        <begin position="53"/>
        <end position="66"/>
    </location>
</feature>
<dbReference type="SUPFAM" id="SSF54616">
    <property type="entry name" value="DNA-binding domain of Mlu1-box binding protein MBP1"/>
    <property type="match status" value="1"/>
</dbReference>
<comment type="caution">
    <text evidence="3">The sequence shown here is derived from an EMBL/GenBank/DDBJ whole genome shotgun (WGS) entry which is preliminary data.</text>
</comment>
<feature type="compositionally biased region" description="Polar residues" evidence="1">
    <location>
        <begin position="27"/>
        <end position="38"/>
    </location>
</feature>
<feature type="region of interest" description="Disordered" evidence="1">
    <location>
        <begin position="560"/>
        <end position="645"/>
    </location>
</feature>
<reference evidence="3 4" key="1">
    <citation type="journal article" date="2024" name="IMA Fungus">
        <title>IMA Genome - F19 : A genome assembly and annotation guide to empower mycologists, including annotated draft genome sequences of Ceratocystis pirilliformis, Diaporthe australafricana, Fusarium ophioides, Paecilomyces lecythidis, and Sporothrix stenoceras.</title>
        <authorList>
            <person name="Aylward J."/>
            <person name="Wilson A.M."/>
            <person name="Visagie C.M."/>
            <person name="Spraker J."/>
            <person name="Barnes I."/>
            <person name="Buitendag C."/>
            <person name="Ceriani C."/>
            <person name="Del Mar Angel L."/>
            <person name="du Plessis D."/>
            <person name="Fuchs T."/>
            <person name="Gasser K."/>
            <person name="Kramer D."/>
            <person name="Li W."/>
            <person name="Munsamy K."/>
            <person name="Piso A."/>
            <person name="Price J.L."/>
            <person name="Sonnekus B."/>
            <person name="Thomas C."/>
            <person name="van der Nest A."/>
            <person name="van Dijk A."/>
            <person name="van Heerden A."/>
            <person name="van Vuuren N."/>
            <person name="Yilmaz N."/>
            <person name="Duong T.A."/>
            <person name="van der Merwe N.A."/>
            <person name="Wingfield M.J."/>
            <person name="Wingfield B.D."/>
        </authorList>
    </citation>
    <scope>NUCLEOTIDE SEQUENCE [LARGE SCALE GENOMIC DNA]</scope>
    <source>
        <strain evidence="3 4">CMW 12675</strain>
    </source>
</reference>
<feature type="region of interest" description="Disordered" evidence="1">
    <location>
        <begin position="1"/>
        <end position="92"/>
    </location>
</feature>
<evidence type="ECO:0000313" key="4">
    <source>
        <dbReference type="Proteomes" id="UP001583280"/>
    </source>
</evidence>
<feature type="compositionally biased region" description="Polar residues" evidence="1">
    <location>
        <begin position="79"/>
        <end position="92"/>
    </location>
</feature>
<feature type="compositionally biased region" description="Low complexity" evidence="1">
    <location>
        <begin position="39"/>
        <end position="52"/>
    </location>
</feature>
<dbReference type="PANTHER" id="PTHR43828">
    <property type="entry name" value="ASPARAGINASE"/>
    <property type="match status" value="1"/>
</dbReference>
<protein>
    <recommendedName>
        <fullName evidence="2">HTH APSES-type domain-containing protein</fullName>
    </recommendedName>
</protein>
<dbReference type="InterPro" id="IPR003163">
    <property type="entry name" value="Tscrpt_reg_HTH_APSES-type"/>
</dbReference>
<feature type="region of interest" description="Disordered" evidence="1">
    <location>
        <begin position="362"/>
        <end position="408"/>
    </location>
</feature>
<evidence type="ECO:0000313" key="3">
    <source>
        <dbReference type="EMBL" id="KAL1896941.1"/>
    </source>
</evidence>
<dbReference type="InterPro" id="IPR036887">
    <property type="entry name" value="HTH_APSES_sf"/>
</dbReference>
<organism evidence="3 4">
    <name type="scientific">Ceratocystis pirilliformis</name>
    <dbReference type="NCBI Taxonomy" id="259994"/>
    <lineage>
        <taxon>Eukaryota</taxon>
        <taxon>Fungi</taxon>
        <taxon>Dikarya</taxon>
        <taxon>Ascomycota</taxon>
        <taxon>Pezizomycotina</taxon>
        <taxon>Sordariomycetes</taxon>
        <taxon>Hypocreomycetidae</taxon>
        <taxon>Microascales</taxon>
        <taxon>Ceratocystidaceae</taxon>
        <taxon>Ceratocystis</taxon>
    </lineage>
</organism>
<dbReference type="Proteomes" id="UP001583280">
    <property type="component" value="Unassembled WGS sequence"/>
</dbReference>
<evidence type="ECO:0000256" key="1">
    <source>
        <dbReference type="SAM" id="MobiDB-lite"/>
    </source>
</evidence>
<dbReference type="InterPro" id="IPR051642">
    <property type="entry name" value="SWI6-like"/>
</dbReference>
<dbReference type="PANTHER" id="PTHR43828:SF5">
    <property type="entry name" value="TRANSCRIPTIONAL REPRESSOR XBP1"/>
    <property type="match status" value="1"/>
</dbReference>
<feature type="compositionally biased region" description="Low complexity" evidence="1">
    <location>
        <begin position="563"/>
        <end position="572"/>
    </location>
</feature>
<sequence>MLSWSSILNPAEPKSTEDKELIARSSGAISSKASANTPLLSSSCSSAPELSSIRTPLNSSSRTATPSDALYKSDRPLSAHSSHPGSHTHYQSLQNGQERTYMSSYSLSPTYLHQNQGQDPYIPALSMPNSAMASSLDSRAMHNNIPVRVLPPAPLNANTSSRDPPFTKSPISGSVNYPPFEDLSVQMTKYVSRYQVNPFGNILDNSSHIPYNSGKKDFFEKTGRESFEVPGEDSEFNVMWDYNNGLVRMTPFFKCCRYGKTIPAKMLNQNPGLKDITHSITGGTILAQGYWMPYECAKAICATFCHRIAGALVPLFGPDFPRECVSPDSPEFGHMVIHPEIIVRAAHQAEAFRQQYILTASSRRRSPTANSLSPKRGRKAAARMTPDSPYLNRGHDSPHTTDTEEDGLASPAVGYAPRIAIPRGGPFSNIYSPYTPTLSKAPTSNGWTAINSTYSYSDRDAHQSPVAISREGSCEPGPLFLDRPPRLRPHSVSPSHRDMSLCATSNMSSPSSLSHHTYQLPNPGLPLLANGKRRIESEHAASVVRYDRFYRGICSDPSAYKYSKSSRMKSPTSSPPSHRPTPSRLQGRDEVSVSQRNNSGRPLETSDKKAAAILLMGLSGQEEGDEPGRRNAPFKSANAGCHPAI</sequence>